<name>A0ABC8SZX1_9AQUA</name>
<evidence type="ECO:0000313" key="3">
    <source>
        <dbReference type="Proteomes" id="UP001642360"/>
    </source>
</evidence>
<gene>
    <name evidence="2" type="ORF">ILEXP_LOCUS31688</name>
</gene>
<proteinExistence type="predicted"/>
<dbReference type="EMBL" id="CAUOFW020003946">
    <property type="protein sequence ID" value="CAK9162742.1"/>
    <property type="molecule type" value="Genomic_DNA"/>
</dbReference>
<organism evidence="2 3">
    <name type="scientific">Ilex paraguariensis</name>
    <name type="common">yerba mate</name>
    <dbReference type="NCBI Taxonomy" id="185542"/>
    <lineage>
        <taxon>Eukaryota</taxon>
        <taxon>Viridiplantae</taxon>
        <taxon>Streptophyta</taxon>
        <taxon>Embryophyta</taxon>
        <taxon>Tracheophyta</taxon>
        <taxon>Spermatophyta</taxon>
        <taxon>Magnoliopsida</taxon>
        <taxon>eudicotyledons</taxon>
        <taxon>Gunneridae</taxon>
        <taxon>Pentapetalae</taxon>
        <taxon>asterids</taxon>
        <taxon>campanulids</taxon>
        <taxon>Aquifoliales</taxon>
        <taxon>Aquifoliaceae</taxon>
        <taxon>Ilex</taxon>
    </lineage>
</organism>
<feature type="region of interest" description="Disordered" evidence="1">
    <location>
        <begin position="1"/>
        <end position="21"/>
    </location>
</feature>
<sequence>MKATRRTMKRGTMGGSTGETIVGSPVLVATSGSWLTSGNGQNADSDALSNECRVMGFSREKVHDAFQLRQSYSPLDSFIIFAPLPF</sequence>
<accession>A0ABC8SZX1</accession>
<comment type="caution">
    <text evidence="2">The sequence shown here is derived from an EMBL/GenBank/DDBJ whole genome shotgun (WGS) entry which is preliminary data.</text>
</comment>
<evidence type="ECO:0000256" key="1">
    <source>
        <dbReference type="SAM" id="MobiDB-lite"/>
    </source>
</evidence>
<reference evidence="2 3" key="1">
    <citation type="submission" date="2024-02" db="EMBL/GenBank/DDBJ databases">
        <authorList>
            <person name="Vignale AGUSTIN F."/>
            <person name="Sosa J E."/>
            <person name="Modenutti C."/>
        </authorList>
    </citation>
    <scope>NUCLEOTIDE SEQUENCE [LARGE SCALE GENOMIC DNA]</scope>
</reference>
<dbReference type="Proteomes" id="UP001642360">
    <property type="component" value="Unassembled WGS sequence"/>
</dbReference>
<protein>
    <submittedName>
        <fullName evidence="2">Uncharacterized protein</fullName>
    </submittedName>
</protein>
<dbReference type="AlphaFoldDB" id="A0ABC8SZX1"/>
<keyword evidence="3" id="KW-1185">Reference proteome</keyword>
<evidence type="ECO:0000313" key="2">
    <source>
        <dbReference type="EMBL" id="CAK9162742.1"/>
    </source>
</evidence>